<gene>
    <name evidence="1" type="ORF">GTZ93_22655</name>
</gene>
<comment type="caution">
    <text evidence="1">The sequence shown here is derived from an EMBL/GenBank/DDBJ whole genome shotgun (WGS) entry which is preliminary data.</text>
</comment>
<name>A0A7X4YBW3_9BACT</name>
<proteinExistence type="predicted"/>
<sequence length="299" mass="32768">MTRPWHVPASLVACLVLLAPAIFVLQQVREASATPRPEPAEGLVPMLTYDERMRRVTYHHTCSKQADCEAPLVCYRDIRFRRYCTDSACTTDSQCPEGQRCTSLPVPSAGGILVRLCALVGIRQEGERCLETAFDATSACRAEFECVGRDGYCARACTPGQPGTCSEGFFCADVKPKPSCLPTCEEHGCPQGERCVPFAEGTSICASIYGPNCLDTLCPEGRKCEVVSNSKFPGKVWAECIQRCSATNPTCGEGQVCDRYHCIQACDPNEPNPCDEGYHCDRRGEKLPWSCQPDTWRGG</sequence>
<dbReference type="RefSeq" id="WP_161662979.1">
    <property type="nucleotide sequence ID" value="NZ_JAAAPK010000005.1"/>
</dbReference>
<protein>
    <submittedName>
        <fullName evidence="1">Uncharacterized protein</fullName>
    </submittedName>
</protein>
<dbReference type="Proteomes" id="UP000537825">
    <property type="component" value="Unassembled WGS sequence"/>
</dbReference>
<dbReference type="AlphaFoldDB" id="A0A7X4YBW3"/>
<keyword evidence="2" id="KW-1185">Reference proteome</keyword>
<dbReference type="EMBL" id="JAAAPK010000005">
    <property type="protein sequence ID" value="NBC42606.1"/>
    <property type="molecule type" value="Genomic_DNA"/>
</dbReference>
<evidence type="ECO:0000313" key="1">
    <source>
        <dbReference type="EMBL" id="NBC42606.1"/>
    </source>
</evidence>
<organism evidence="1 2">
    <name type="scientific">Corallococcus exiguus</name>
    <dbReference type="NCBI Taxonomy" id="83462"/>
    <lineage>
        <taxon>Bacteria</taxon>
        <taxon>Pseudomonadati</taxon>
        <taxon>Myxococcota</taxon>
        <taxon>Myxococcia</taxon>
        <taxon>Myxococcales</taxon>
        <taxon>Cystobacterineae</taxon>
        <taxon>Myxococcaceae</taxon>
        <taxon>Corallococcus</taxon>
    </lineage>
</organism>
<evidence type="ECO:0000313" key="2">
    <source>
        <dbReference type="Proteomes" id="UP000537825"/>
    </source>
</evidence>
<reference evidence="1 2" key="1">
    <citation type="submission" date="2020-01" db="EMBL/GenBank/DDBJ databases">
        <title>The draft genome sequence of Corallococcus exiguus DSM 14696.</title>
        <authorList>
            <person name="Zhang X."/>
            <person name="Zhu H."/>
        </authorList>
    </citation>
    <scope>NUCLEOTIDE SEQUENCE [LARGE SCALE GENOMIC DNA]</scope>
    <source>
        <strain evidence="1 2">DSM 14696</strain>
    </source>
</reference>
<accession>A0A7X4YBW3</accession>